<dbReference type="GO" id="GO:0016020">
    <property type="term" value="C:membrane"/>
    <property type="evidence" value="ECO:0007669"/>
    <property type="project" value="InterPro"/>
</dbReference>
<organism evidence="3 4">
    <name type="scientific">Sneathiella litorea</name>
    <dbReference type="NCBI Taxonomy" id="2606216"/>
    <lineage>
        <taxon>Bacteria</taxon>
        <taxon>Pseudomonadati</taxon>
        <taxon>Pseudomonadota</taxon>
        <taxon>Alphaproteobacteria</taxon>
        <taxon>Sneathiellales</taxon>
        <taxon>Sneathiellaceae</taxon>
        <taxon>Sneathiella</taxon>
    </lineage>
</organism>
<dbReference type="Pfam" id="PF00892">
    <property type="entry name" value="EamA"/>
    <property type="match status" value="1"/>
</dbReference>
<comment type="caution">
    <text evidence="3">The sequence shown here is derived from an EMBL/GenBank/DDBJ whole genome shotgun (WGS) entry which is preliminary data.</text>
</comment>
<dbReference type="InterPro" id="IPR000620">
    <property type="entry name" value="EamA_dom"/>
</dbReference>
<keyword evidence="1" id="KW-0812">Transmembrane</keyword>
<feature type="transmembrane region" description="Helical" evidence="1">
    <location>
        <begin position="75"/>
        <end position="93"/>
    </location>
</feature>
<feature type="transmembrane region" description="Helical" evidence="1">
    <location>
        <begin position="99"/>
        <end position="120"/>
    </location>
</feature>
<dbReference type="InterPro" id="IPR037185">
    <property type="entry name" value="EmrE-like"/>
</dbReference>
<keyword evidence="4" id="KW-1185">Reference proteome</keyword>
<dbReference type="Proteomes" id="UP000476030">
    <property type="component" value="Unassembled WGS sequence"/>
</dbReference>
<accession>A0A6L8W4J7</accession>
<dbReference type="AlphaFoldDB" id="A0A6L8W4J7"/>
<sequence length="292" mass="32076">MPFNFNASSENIRGIIFMVTGIFFMSTMDAVAKLLVEANYSVIQMLAIRGVVLMPFLCVWLFARGGPRLIKTRNIRGHGLRIIFGVFAPLLFFQSLKDLPLADATVIFFVSPFVMTALSVPLFKEKVGIHRWSAILIGFAGVLIVMQPTSGLLKMEAFMVLGASLCYCGVMLTGRVLSQTETTFTIIFYSNVGLTAIAGLISVFFWQPMPLPDVGLVVMMAILSLGGNICLVRSFALGEVGVITPFEYTGLLWAVLLGNFIFADFPALNVWVGVVVIAGSGLYMIYRENLRR</sequence>
<protein>
    <submittedName>
        <fullName evidence="3">EamA family transporter</fullName>
    </submittedName>
</protein>
<dbReference type="Gene3D" id="1.10.3730.20">
    <property type="match status" value="1"/>
</dbReference>
<feature type="transmembrane region" description="Helical" evidence="1">
    <location>
        <begin position="186"/>
        <end position="208"/>
    </location>
</feature>
<proteinExistence type="predicted"/>
<dbReference type="PANTHER" id="PTHR22911">
    <property type="entry name" value="ACYL-MALONYL CONDENSING ENZYME-RELATED"/>
    <property type="match status" value="1"/>
</dbReference>
<evidence type="ECO:0000259" key="2">
    <source>
        <dbReference type="Pfam" id="PF00892"/>
    </source>
</evidence>
<feature type="transmembrane region" description="Helical" evidence="1">
    <location>
        <begin position="12"/>
        <end position="36"/>
    </location>
</feature>
<dbReference type="PANTHER" id="PTHR22911:SF103">
    <property type="entry name" value="BLR2811 PROTEIN"/>
    <property type="match status" value="1"/>
</dbReference>
<feature type="transmembrane region" description="Helical" evidence="1">
    <location>
        <begin position="42"/>
        <end position="63"/>
    </location>
</feature>
<evidence type="ECO:0000313" key="4">
    <source>
        <dbReference type="Proteomes" id="UP000476030"/>
    </source>
</evidence>
<name>A0A6L8W4J7_9PROT</name>
<feature type="domain" description="EamA" evidence="2">
    <location>
        <begin position="13"/>
        <end position="146"/>
    </location>
</feature>
<evidence type="ECO:0000313" key="3">
    <source>
        <dbReference type="EMBL" id="MZR29360.1"/>
    </source>
</evidence>
<dbReference type="SUPFAM" id="SSF103481">
    <property type="entry name" value="Multidrug resistance efflux transporter EmrE"/>
    <property type="match status" value="2"/>
</dbReference>
<feature type="transmembrane region" description="Helical" evidence="1">
    <location>
        <begin position="242"/>
        <end position="262"/>
    </location>
</feature>
<dbReference type="EMBL" id="WTUW01000001">
    <property type="protein sequence ID" value="MZR29360.1"/>
    <property type="molecule type" value="Genomic_DNA"/>
</dbReference>
<feature type="transmembrane region" description="Helical" evidence="1">
    <location>
        <begin position="268"/>
        <end position="286"/>
    </location>
</feature>
<feature type="transmembrane region" description="Helical" evidence="1">
    <location>
        <begin position="214"/>
        <end position="235"/>
    </location>
</feature>
<gene>
    <name evidence="3" type="ORF">GQE98_01805</name>
</gene>
<feature type="transmembrane region" description="Helical" evidence="1">
    <location>
        <begin position="155"/>
        <end position="174"/>
    </location>
</feature>
<evidence type="ECO:0000256" key="1">
    <source>
        <dbReference type="SAM" id="Phobius"/>
    </source>
</evidence>
<feature type="transmembrane region" description="Helical" evidence="1">
    <location>
        <begin position="132"/>
        <end position="149"/>
    </location>
</feature>
<dbReference type="RefSeq" id="WP_161313839.1">
    <property type="nucleotide sequence ID" value="NZ_WTUW01000001.1"/>
</dbReference>
<reference evidence="3 4" key="1">
    <citation type="submission" date="2019-12" db="EMBL/GenBank/DDBJ databases">
        <title>Snethiella sp. nov. sp. isolated from sea sand.</title>
        <authorList>
            <person name="Kim J."/>
            <person name="Jeong S.E."/>
            <person name="Jung H.S."/>
            <person name="Jeon C.O."/>
        </authorList>
    </citation>
    <scope>NUCLEOTIDE SEQUENCE [LARGE SCALE GENOMIC DNA]</scope>
    <source>
        <strain evidence="3 4">DP05</strain>
    </source>
</reference>
<keyword evidence="1" id="KW-0472">Membrane</keyword>
<keyword evidence="1" id="KW-1133">Transmembrane helix</keyword>